<evidence type="ECO:0008006" key="3">
    <source>
        <dbReference type="Google" id="ProtNLM"/>
    </source>
</evidence>
<gene>
    <name evidence="1" type="ORF">RM51_05885</name>
</gene>
<evidence type="ECO:0000313" key="2">
    <source>
        <dbReference type="Proteomes" id="UP000031167"/>
    </source>
</evidence>
<dbReference type="OrthoDB" id="1262786at2"/>
<reference evidence="1 2" key="1">
    <citation type="submission" date="2014-12" db="EMBL/GenBank/DDBJ databases">
        <title>Genome sequencing of Chryseobacterium taiwanense TPW19.</title>
        <authorList>
            <person name="Tan P.W."/>
            <person name="Chan K.-G."/>
        </authorList>
    </citation>
    <scope>NUCLEOTIDE SEQUENCE [LARGE SCALE GENOMIC DNA]</scope>
    <source>
        <strain evidence="1 2">TPW19</strain>
    </source>
</reference>
<protein>
    <recommendedName>
        <fullName evidence="3">TonB C-terminal domain-containing protein</fullName>
    </recommendedName>
</protein>
<dbReference type="RefSeq" id="WP_039366089.1">
    <property type="nucleotide sequence ID" value="NZ_JWTA01000004.1"/>
</dbReference>
<sequence>MKKILILLPVFIFEICSAQKAKAEKVKDKFESRQSQDMSVPPPPMIAFPAQYPKGNKAFLENVKKNLDKAALQSLGKNLKTKIILKINSDGNVLNISTYGNNETFNNEVKKAAETATGNIIWEAGKNNKGEKVIDIVNLPFQYSNS</sequence>
<organism evidence="1 2">
    <name type="scientific">Chryseobacterium taiwanense</name>
    <dbReference type="NCBI Taxonomy" id="363331"/>
    <lineage>
        <taxon>Bacteria</taxon>
        <taxon>Pseudomonadati</taxon>
        <taxon>Bacteroidota</taxon>
        <taxon>Flavobacteriia</taxon>
        <taxon>Flavobacteriales</taxon>
        <taxon>Weeksellaceae</taxon>
        <taxon>Chryseobacterium group</taxon>
        <taxon>Chryseobacterium</taxon>
    </lineage>
</organism>
<evidence type="ECO:0000313" key="1">
    <source>
        <dbReference type="EMBL" id="KIC64241.1"/>
    </source>
</evidence>
<comment type="caution">
    <text evidence="1">The sequence shown here is derived from an EMBL/GenBank/DDBJ whole genome shotgun (WGS) entry which is preliminary data.</text>
</comment>
<dbReference type="Proteomes" id="UP000031167">
    <property type="component" value="Unassembled WGS sequence"/>
</dbReference>
<name>A0A0B4DC53_9FLAO</name>
<accession>A0A0B4DC53</accession>
<proteinExistence type="predicted"/>
<keyword evidence="2" id="KW-1185">Reference proteome</keyword>
<dbReference type="EMBL" id="JWTA01000004">
    <property type="protein sequence ID" value="KIC64241.1"/>
    <property type="molecule type" value="Genomic_DNA"/>
</dbReference>
<dbReference type="AlphaFoldDB" id="A0A0B4DC53"/>